<evidence type="ECO:0000313" key="4">
    <source>
        <dbReference type="Proteomes" id="UP000199377"/>
    </source>
</evidence>
<dbReference type="Gene3D" id="3.30.9.10">
    <property type="entry name" value="D-Amino Acid Oxidase, subunit A, domain 2"/>
    <property type="match status" value="1"/>
</dbReference>
<dbReference type="Pfam" id="PF01266">
    <property type="entry name" value="DAO"/>
    <property type="match status" value="1"/>
</dbReference>
<protein>
    <submittedName>
        <fullName evidence="3">Gamma-glutamylputrescine oxidase</fullName>
    </submittedName>
</protein>
<dbReference type="Proteomes" id="UP000199377">
    <property type="component" value="Unassembled WGS sequence"/>
</dbReference>
<dbReference type="InterPro" id="IPR006076">
    <property type="entry name" value="FAD-dep_OxRdtase"/>
</dbReference>
<dbReference type="GO" id="GO:0005737">
    <property type="term" value="C:cytoplasm"/>
    <property type="evidence" value="ECO:0007669"/>
    <property type="project" value="TreeGrafter"/>
</dbReference>
<dbReference type="RefSeq" id="WP_092860723.1">
    <property type="nucleotide sequence ID" value="NZ_FOQH01000006.1"/>
</dbReference>
<evidence type="ECO:0000256" key="1">
    <source>
        <dbReference type="ARBA" id="ARBA00023002"/>
    </source>
</evidence>
<reference evidence="3 4" key="1">
    <citation type="submission" date="2016-10" db="EMBL/GenBank/DDBJ databases">
        <authorList>
            <person name="de Groot N.N."/>
        </authorList>
    </citation>
    <scope>NUCLEOTIDE SEQUENCE [LARGE SCALE GENOMIC DNA]</scope>
    <source>
        <strain evidence="3 4">CGMCC 1.11030</strain>
    </source>
</reference>
<dbReference type="PANTHER" id="PTHR13847">
    <property type="entry name" value="SARCOSINE DEHYDROGENASE-RELATED"/>
    <property type="match status" value="1"/>
</dbReference>
<sequence length="429" mass="45836">MNLLYANETPGALPPSWYAESAAPFPPQPPLAGETRADVCVIGGGFTGLSAALHLAERGVRVVLLEAHRVGWGASGRNGGQIGVGQRVDPETIARLSDPGLAREAFGIGRDAALMVRERVARHAIDCALKPGVMYVNHRARYDAGTRKHVEHLAQAYGHDAVYLTPEEVSARLGARGVSGGMLEPSGGHLHPLAYARGLARAALAAGATLHEMSEATAIEGTRVRTAAGGVVADQVIVACNGYLGALLPEAAAKVMPINNFVLATEPMGERRARALIRDDVAVADSRFVVNYYRLSEDRRMLFGGGESYGWIFPRDLKGFVRRRMLEVFPQLEDLKVTHAWGGTLAITPTRLPVWRELRPGVFNASGYSGSGVALATMAGAVLSEAIAGDRRRLEVMARLPVPDFPGGARLRQPILVAAMLLARLRDAL</sequence>
<name>A0A1I3I1K0_9RHOB</name>
<dbReference type="STRING" id="1114924.SAMN05216258_106289"/>
<gene>
    <name evidence="3" type="ORF">SAMN05216258_106289</name>
</gene>
<keyword evidence="4" id="KW-1185">Reference proteome</keyword>
<keyword evidence="1" id="KW-0560">Oxidoreductase</keyword>
<dbReference type="Gene3D" id="3.50.50.60">
    <property type="entry name" value="FAD/NAD(P)-binding domain"/>
    <property type="match status" value="1"/>
</dbReference>
<dbReference type="InterPro" id="IPR036188">
    <property type="entry name" value="FAD/NAD-bd_sf"/>
</dbReference>
<evidence type="ECO:0000313" key="3">
    <source>
        <dbReference type="EMBL" id="SFI41772.1"/>
    </source>
</evidence>
<dbReference type="AlphaFoldDB" id="A0A1I3I1K0"/>
<evidence type="ECO:0000259" key="2">
    <source>
        <dbReference type="Pfam" id="PF01266"/>
    </source>
</evidence>
<organism evidence="3 4">
    <name type="scientific">Albimonas pacifica</name>
    <dbReference type="NCBI Taxonomy" id="1114924"/>
    <lineage>
        <taxon>Bacteria</taxon>
        <taxon>Pseudomonadati</taxon>
        <taxon>Pseudomonadota</taxon>
        <taxon>Alphaproteobacteria</taxon>
        <taxon>Rhodobacterales</taxon>
        <taxon>Paracoccaceae</taxon>
        <taxon>Albimonas</taxon>
    </lineage>
</organism>
<accession>A0A1I3I1K0</accession>
<dbReference type="GO" id="GO:0016491">
    <property type="term" value="F:oxidoreductase activity"/>
    <property type="evidence" value="ECO:0007669"/>
    <property type="project" value="UniProtKB-KW"/>
</dbReference>
<dbReference type="EMBL" id="FOQH01000006">
    <property type="protein sequence ID" value="SFI41772.1"/>
    <property type="molecule type" value="Genomic_DNA"/>
</dbReference>
<dbReference type="PANTHER" id="PTHR13847:SF281">
    <property type="entry name" value="FAD DEPENDENT OXIDOREDUCTASE DOMAIN-CONTAINING PROTEIN"/>
    <property type="match status" value="1"/>
</dbReference>
<dbReference type="SUPFAM" id="SSF51905">
    <property type="entry name" value="FAD/NAD(P)-binding domain"/>
    <property type="match status" value="1"/>
</dbReference>
<proteinExistence type="predicted"/>
<dbReference type="OrthoDB" id="9806601at2"/>
<feature type="domain" description="FAD dependent oxidoreductase" evidence="2">
    <location>
        <begin position="38"/>
        <end position="385"/>
    </location>
</feature>